<evidence type="ECO:0000313" key="3">
    <source>
        <dbReference type="Proteomes" id="UP000287651"/>
    </source>
</evidence>
<dbReference type="Proteomes" id="UP000287651">
    <property type="component" value="Unassembled WGS sequence"/>
</dbReference>
<name>A0A426ZI61_ENSVE</name>
<evidence type="ECO:0000256" key="1">
    <source>
        <dbReference type="SAM" id="MobiDB-lite"/>
    </source>
</evidence>
<organism evidence="2 3">
    <name type="scientific">Ensete ventricosum</name>
    <name type="common">Abyssinian banana</name>
    <name type="synonym">Musa ensete</name>
    <dbReference type="NCBI Taxonomy" id="4639"/>
    <lineage>
        <taxon>Eukaryota</taxon>
        <taxon>Viridiplantae</taxon>
        <taxon>Streptophyta</taxon>
        <taxon>Embryophyta</taxon>
        <taxon>Tracheophyta</taxon>
        <taxon>Spermatophyta</taxon>
        <taxon>Magnoliopsida</taxon>
        <taxon>Liliopsida</taxon>
        <taxon>Zingiberales</taxon>
        <taxon>Musaceae</taxon>
        <taxon>Ensete</taxon>
    </lineage>
</organism>
<dbReference type="EMBL" id="AMZH03006497">
    <property type="protein sequence ID" value="RRT63669.1"/>
    <property type="molecule type" value="Genomic_DNA"/>
</dbReference>
<feature type="region of interest" description="Disordered" evidence="1">
    <location>
        <begin position="1"/>
        <end position="40"/>
    </location>
</feature>
<reference evidence="2 3" key="1">
    <citation type="journal article" date="2014" name="Agronomy (Basel)">
        <title>A Draft Genome Sequence for Ensete ventricosum, the Drought-Tolerant Tree Against Hunger.</title>
        <authorList>
            <person name="Harrison J."/>
            <person name="Moore K.A."/>
            <person name="Paszkiewicz K."/>
            <person name="Jones T."/>
            <person name="Grant M."/>
            <person name="Ambacheew D."/>
            <person name="Muzemil S."/>
            <person name="Studholme D.J."/>
        </authorList>
    </citation>
    <scope>NUCLEOTIDE SEQUENCE [LARGE SCALE GENOMIC DNA]</scope>
</reference>
<accession>A0A426ZI61</accession>
<evidence type="ECO:0000313" key="2">
    <source>
        <dbReference type="EMBL" id="RRT63669.1"/>
    </source>
</evidence>
<gene>
    <name evidence="2" type="ORF">B296_00037268</name>
</gene>
<comment type="caution">
    <text evidence="2">The sequence shown here is derived from an EMBL/GenBank/DDBJ whole genome shotgun (WGS) entry which is preliminary data.</text>
</comment>
<proteinExistence type="predicted"/>
<dbReference type="AlphaFoldDB" id="A0A426ZI61"/>
<feature type="compositionally biased region" description="Low complexity" evidence="1">
    <location>
        <begin position="25"/>
        <end position="36"/>
    </location>
</feature>
<sequence>MGNRRLHTGSSEGGSCGGRSGRRGYGSCSSASRSCRFPSPATKKQGFILRVIGSNKARGAHDGRASKLIDRADPAHNKGEYFFTATRSTYQARIPALEADYRWVPLFIETWETNVGLRCQPRSLLEVK</sequence>
<protein>
    <submittedName>
        <fullName evidence="2">Uncharacterized protein</fullName>
    </submittedName>
</protein>